<feature type="region of interest" description="Disordered" evidence="1">
    <location>
        <begin position="1"/>
        <end position="20"/>
    </location>
</feature>
<dbReference type="Proteomes" id="UP000054721">
    <property type="component" value="Unassembled WGS sequence"/>
</dbReference>
<name>A0A0V1L3Z1_9BILA</name>
<gene>
    <name evidence="2" type="ORF">T02_5266</name>
</gene>
<organism evidence="2 3">
    <name type="scientific">Trichinella nativa</name>
    <dbReference type="NCBI Taxonomy" id="6335"/>
    <lineage>
        <taxon>Eukaryota</taxon>
        <taxon>Metazoa</taxon>
        <taxon>Ecdysozoa</taxon>
        <taxon>Nematoda</taxon>
        <taxon>Enoplea</taxon>
        <taxon>Dorylaimia</taxon>
        <taxon>Trichinellida</taxon>
        <taxon>Trichinellidae</taxon>
        <taxon>Trichinella</taxon>
    </lineage>
</organism>
<dbReference type="AlphaFoldDB" id="A0A0V1L3Z1"/>
<evidence type="ECO:0000256" key="1">
    <source>
        <dbReference type="SAM" id="MobiDB-lite"/>
    </source>
</evidence>
<reference evidence="2 3" key="1">
    <citation type="submission" date="2015-05" db="EMBL/GenBank/DDBJ databases">
        <title>Evolution of Trichinella species and genotypes.</title>
        <authorList>
            <person name="Korhonen P.K."/>
            <person name="Edoardo P."/>
            <person name="Giuseppe L.R."/>
            <person name="Gasser R.B."/>
        </authorList>
    </citation>
    <scope>NUCLEOTIDE SEQUENCE [LARGE SCALE GENOMIC DNA]</scope>
    <source>
        <strain evidence="2">ISS10</strain>
    </source>
</reference>
<dbReference type="OrthoDB" id="10462298at2759"/>
<protein>
    <submittedName>
        <fullName evidence="2">Uncharacterized protein</fullName>
    </submittedName>
</protein>
<keyword evidence="3" id="KW-1185">Reference proteome</keyword>
<sequence length="192" mass="21722">MNERKEPKEKGGGGRAGHGEEKSICTGLCRFAVIDCTRRSSTTLPPLIVDNFICPGQQWCLPFTRQTWQIQCRKVTLMRLTGGFTRPEPQRNVHLLAFSNLHATRVVSVKLPTAIVCQLMMIKKVVVVNFSSPRRHKVTVKLSRCLATQCAADHHWRSTTVNQFAAIRVPSAFNFRLGNFTSRPRTKKITDF</sequence>
<evidence type="ECO:0000313" key="2">
    <source>
        <dbReference type="EMBL" id="KRZ54134.1"/>
    </source>
</evidence>
<accession>A0A0V1L3Z1</accession>
<dbReference type="EMBL" id="JYDW01000145">
    <property type="protein sequence ID" value="KRZ54134.1"/>
    <property type="molecule type" value="Genomic_DNA"/>
</dbReference>
<evidence type="ECO:0000313" key="3">
    <source>
        <dbReference type="Proteomes" id="UP000054721"/>
    </source>
</evidence>
<comment type="caution">
    <text evidence="2">The sequence shown here is derived from an EMBL/GenBank/DDBJ whole genome shotgun (WGS) entry which is preliminary data.</text>
</comment>
<proteinExistence type="predicted"/>